<reference evidence="6" key="1">
    <citation type="journal article" date="2017" name="Nat. Microbiol.">
        <title>Global analysis of biosynthetic gene clusters reveals vast potential of secondary metabolite production in Penicillium species.</title>
        <authorList>
            <person name="Nielsen J.C."/>
            <person name="Grijseels S."/>
            <person name="Prigent S."/>
            <person name="Ji B."/>
            <person name="Dainat J."/>
            <person name="Nielsen K.F."/>
            <person name="Frisvad J.C."/>
            <person name="Workman M."/>
            <person name="Nielsen J."/>
        </authorList>
    </citation>
    <scope>NUCLEOTIDE SEQUENCE [LARGE SCALE GENOMIC DNA]</scope>
    <source>
        <strain evidence="6">IBT 29525</strain>
    </source>
</reference>
<dbReference type="Gene3D" id="3.40.50.1820">
    <property type="entry name" value="alpha/beta hydrolase"/>
    <property type="match status" value="1"/>
</dbReference>
<dbReference type="Pfam" id="PF00135">
    <property type="entry name" value="COesterase"/>
    <property type="match status" value="1"/>
</dbReference>
<feature type="domain" description="Carboxylesterase type B" evidence="4">
    <location>
        <begin position="167"/>
        <end position="674"/>
    </location>
</feature>
<keyword evidence="6" id="KW-1185">Reference proteome</keyword>
<dbReference type="PROSITE" id="PS00122">
    <property type="entry name" value="CARBOXYLESTERASE_B_1"/>
    <property type="match status" value="1"/>
</dbReference>
<dbReference type="InterPro" id="IPR050309">
    <property type="entry name" value="Type-B_Carboxylest/Lipase"/>
</dbReference>
<sequence>MFSITTIILGFFYLLPFTTIGICKPITEGQDITVLFQNDGNWTTHADKPSAILVLNPSNRRDAVDTCASYGEELLDCKDLSIFYHQLQYQVYLGNVKQNQTLWSSCSKKPFTLDGTPSHMTDSTESPFICTNSAPTVTKVDTDFSTFPQINITSNGTTFEGLRDHMAFRFMKIPFAKPPTGDLRFQHAQPWNGTYVDATKYGPACLQYGRLNGNQQGFNPWGNSEDCLSLNIYTPHIPATPSIKSGPKLKPVLFWMHGGAFTHGSAVDGVFDGASLVSRGDVVLVTVNYRLSIFGFLALNDSTVTGNYDVSDKIEALKWVQKHISAFGGDPNNVTIFGQSAGGSAVISLIQSQKAAGLFTGAIAQSSGGGYATTPSAAAAQILPFIDKLCPHATGAVRLECLQSLPAETLLQITETNVTSWTSVIDGVYLEDMPIAQLAKGQKYVNNVKFMAGYMPDEYQSLVAEALPPNITSLEAGLEIMHKTGALNAKQVEAVLESPLWEVSPTETTAVGNSSSEYSFNNAYNATVNVATNAFLTGPAIQVARVGAASYSFDRMWIYTMDRAYALSYLNPWGMCSFPVDHPEVSYYKCHSGDLYEVFGTYYLYDQPIRVDDDVYYTNAIQDMWASFARTGNPNVDKSYLTTRGYNSTLAFFSDFVWPSFNAITPQVASLQFPGPAITTLPDQERIAVLAPFFSG</sequence>
<accession>A0A1V6R5E6</accession>
<keyword evidence="2 3" id="KW-0378">Hydrolase</keyword>
<evidence type="ECO:0000256" key="1">
    <source>
        <dbReference type="ARBA" id="ARBA00005964"/>
    </source>
</evidence>
<feature type="chain" id="PRO_5011816763" description="Carboxylic ester hydrolase" evidence="3">
    <location>
        <begin position="30"/>
        <end position="696"/>
    </location>
</feature>
<comment type="similarity">
    <text evidence="1 3">Belongs to the type-B carboxylesterase/lipase family.</text>
</comment>
<evidence type="ECO:0000313" key="6">
    <source>
        <dbReference type="Proteomes" id="UP000191612"/>
    </source>
</evidence>
<dbReference type="Proteomes" id="UP000191612">
    <property type="component" value="Unassembled WGS sequence"/>
</dbReference>
<organism evidence="5 6">
    <name type="scientific">Penicillium solitum</name>
    <dbReference type="NCBI Taxonomy" id="60172"/>
    <lineage>
        <taxon>Eukaryota</taxon>
        <taxon>Fungi</taxon>
        <taxon>Dikarya</taxon>
        <taxon>Ascomycota</taxon>
        <taxon>Pezizomycotina</taxon>
        <taxon>Eurotiomycetes</taxon>
        <taxon>Eurotiomycetidae</taxon>
        <taxon>Eurotiales</taxon>
        <taxon>Aspergillaceae</taxon>
        <taxon>Penicillium</taxon>
    </lineage>
</organism>
<dbReference type="PANTHER" id="PTHR11559">
    <property type="entry name" value="CARBOXYLESTERASE"/>
    <property type="match status" value="1"/>
</dbReference>
<dbReference type="InterPro" id="IPR002018">
    <property type="entry name" value="CarbesteraseB"/>
</dbReference>
<protein>
    <recommendedName>
        <fullName evidence="3">Carboxylic ester hydrolase</fullName>
        <ecNumber evidence="3">3.1.1.-</ecNumber>
    </recommendedName>
</protein>
<name>A0A1V6R5E6_9EURO</name>
<evidence type="ECO:0000313" key="5">
    <source>
        <dbReference type="EMBL" id="OQD96690.1"/>
    </source>
</evidence>
<evidence type="ECO:0000259" key="4">
    <source>
        <dbReference type="Pfam" id="PF00135"/>
    </source>
</evidence>
<keyword evidence="3" id="KW-0732">Signal</keyword>
<dbReference type="InterPro" id="IPR029058">
    <property type="entry name" value="AB_hydrolase_fold"/>
</dbReference>
<dbReference type="EC" id="3.1.1.-" evidence="3"/>
<dbReference type="InterPro" id="IPR019826">
    <property type="entry name" value="Carboxylesterase_B_AS"/>
</dbReference>
<dbReference type="AlphaFoldDB" id="A0A1V6R5E6"/>
<dbReference type="GO" id="GO:0016787">
    <property type="term" value="F:hydrolase activity"/>
    <property type="evidence" value="ECO:0007669"/>
    <property type="project" value="UniProtKB-KW"/>
</dbReference>
<comment type="caution">
    <text evidence="5">The sequence shown here is derived from an EMBL/GenBank/DDBJ whole genome shotgun (WGS) entry which is preliminary data.</text>
</comment>
<dbReference type="GO" id="GO:0072330">
    <property type="term" value="P:monocarboxylic acid biosynthetic process"/>
    <property type="evidence" value="ECO:0007669"/>
    <property type="project" value="UniProtKB-ARBA"/>
</dbReference>
<feature type="signal peptide" evidence="3">
    <location>
        <begin position="1"/>
        <end position="29"/>
    </location>
</feature>
<evidence type="ECO:0000256" key="2">
    <source>
        <dbReference type="ARBA" id="ARBA00022801"/>
    </source>
</evidence>
<gene>
    <name evidence="5" type="ORF">PENSOL_c015G01684</name>
</gene>
<dbReference type="EMBL" id="MDYO01000015">
    <property type="protein sequence ID" value="OQD96690.1"/>
    <property type="molecule type" value="Genomic_DNA"/>
</dbReference>
<dbReference type="GO" id="GO:0017000">
    <property type="term" value="P:antibiotic biosynthetic process"/>
    <property type="evidence" value="ECO:0007669"/>
    <property type="project" value="UniProtKB-ARBA"/>
</dbReference>
<dbReference type="STRING" id="60172.A0A1V6R5E6"/>
<proteinExistence type="inferred from homology"/>
<dbReference type="SUPFAM" id="SSF53474">
    <property type="entry name" value="alpha/beta-Hydrolases"/>
    <property type="match status" value="1"/>
</dbReference>
<evidence type="ECO:0000256" key="3">
    <source>
        <dbReference type="RuleBase" id="RU361235"/>
    </source>
</evidence>